<dbReference type="EC" id="3.1.3.1" evidence="10"/>
<evidence type="ECO:0000313" key="11">
    <source>
        <dbReference type="Proteomes" id="UP001597112"/>
    </source>
</evidence>
<dbReference type="SUPFAM" id="SSF51695">
    <property type="entry name" value="PLC-like phosphodiesterases"/>
    <property type="match status" value="1"/>
</dbReference>
<dbReference type="CDD" id="cd08577">
    <property type="entry name" value="PI-PLCc_GDPD_SF_unchar3"/>
    <property type="match status" value="1"/>
</dbReference>
<dbReference type="InterPro" id="IPR017946">
    <property type="entry name" value="PLC-like_Pdiesterase_TIM-brl"/>
</dbReference>
<evidence type="ECO:0000256" key="8">
    <source>
        <dbReference type="ARBA" id="ARBA00022842"/>
    </source>
</evidence>
<comment type="caution">
    <text evidence="10">The sequence shown here is derived from an EMBL/GenBank/DDBJ whole genome shotgun (WGS) entry which is preliminary data.</text>
</comment>
<dbReference type="PRINTS" id="PR00113">
    <property type="entry name" value="ALKPHPHTASE"/>
</dbReference>
<evidence type="ECO:0000256" key="9">
    <source>
        <dbReference type="RuleBase" id="RU003946"/>
    </source>
</evidence>
<dbReference type="RefSeq" id="WP_377581274.1">
    <property type="nucleotide sequence ID" value="NZ_JBHTKA010000007.1"/>
</dbReference>
<protein>
    <submittedName>
        <fullName evidence="10">Alkaline phosphatase</fullName>
        <ecNumber evidence="10">3.1.3.1</ecNumber>
    </submittedName>
</protein>
<comment type="cofactor">
    <cofactor evidence="2">
        <name>Zn(2+)</name>
        <dbReference type="ChEBI" id="CHEBI:29105"/>
    </cofactor>
</comment>
<accession>A0ABW3K5N6</accession>
<organism evidence="10 11">
    <name type="scientific">Ohtaekwangia kribbensis</name>
    <dbReference type="NCBI Taxonomy" id="688913"/>
    <lineage>
        <taxon>Bacteria</taxon>
        <taxon>Pseudomonadati</taxon>
        <taxon>Bacteroidota</taxon>
        <taxon>Cytophagia</taxon>
        <taxon>Cytophagales</taxon>
        <taxon>Fulvivirgaceae</taxon>
        <taxon>Ohtaekwangia</taxon>
    </lineage>
</organism>
<name>A0ABW3K5N6_9BACT</name>
<keyword evidence="7" id="KW-0862">Zinc</keyword>
<keyword evidence="6 10" id="KW-0378">Hydrolase</keyword>
<dbReference type="SMART" id="SM00098">
    <property type="entry name" value="alkPPc"/>
    <property type="match status" value="1"/>
</dbReference>
<keyword evidence="4" id="KW-0597">Phosphoprotein</keyword>
<dbReference type="GO" id="GO:0004035">
    <property type="term" value="F:alkaline phosphatase activity"/>
    <property type="evidence" value="ECO:0007669"/>
    <property type="project" value="UniProtKB-EC"/>
</dbReference>
<keyword evidence="5" id="KW-0479">Metal-binding</keyword>
<dbReference type="PANTHER" id="PTHR11596">
    <property type="entry name" value="ALKALINE PHOSPHATASE"/>
    <property type="match status" value="1"/>
</dbReference>
<evidence type="ECO:0000256" key="7">
    <source>
        <dbReference type="ARBA" id="ARBA00022833"/>
    </source>
</evidence>
<evidence type="ECO:0000256" key="1">
    <source>
        <dbReference type="ARBA" id="ARBA00001946"/>
    </source>
</evidence>
<dbReference type="CDD" id="cd16012">
    <property type="entry name" value="ALP"/>
    <property type="match status" value="1"/>
</dbReference>
<keyword evidence="11" id="KW-1185">Reference proteome</keyword>
<evidence type="ECO:0000256" key="5">
    <source>
        <dbReference type="ARBA" id="ARBA00022723"/>
    </source>
</evidence>
<comment type="similarity">
    <text evidence="3 9">Belongs to the alkaline phosphatase family.</text>
</comment>
<dbReference type="EMBL" id="JBHTKA010000007">
    <property type="protein sequence ID" value="MFD1001452.1"/>
    <property type="molecule type" value="Genomic_DNA"/>
</dbReference>
<reference evidence="11" key="1">
    <citation type="journal article" date="2019" name="Int. J. Syst. Evol. Microbiol.">
        <title>The Global Catalogue of Microorganisms (GCM) 10K type strain sequencing project: providing services to taxonomists for standard genome sequencing and annotation.</title>
        <authorList>
            <consortium name="The Broad Institute Genomics Platform"/>
            <consortium name="The Broad Institute Genome Sequencing Center for Infectious Disease"/>
            <person name="Wu L."/>
            <person name="Ma J."/>
        </authorList>
    </citation>
    <scope>NUCLEOTIDE SEQUENCE [LARGE SCALE GENOMIC DNA]</scope>
    <source>
        <strain evidence="11">CCUG 58938</strain>
    </source>
</reference>
<dbReference type="PROSITE" id="PS00123">
    <property type="entry name" value="ALKALINE_PHOSPHATASE"/>
    <property type="match status" value="1"/>
</dbReference>
<dbReference type="Gene3D" id="3.40.720.10">
    <property type="entry name" value="Alkaline Phosphatase, subunit A"/>
    <property type="match status" value="1"/>
</dbReference>
<evidence type="ECO:0000256" key="2">
    <source>
        <dbReference type="ARBA" id="ARBA00001947"/>
    </source>
</evidence>
<dbReference type="Gene3D" id="3.20.20.190">
    <property type="entry name" value="Phosphatidylinositol (PI) phosphodiesterase"/>
    <property type="match status" value="1"/>
</dbReference>
<sequence>MRIFTLSCLFCIPHIISNAQEYTTSTIHAHNDYVHPIPFLTAYYSQVGSIEADVFLQKGELYVAHEEKEITVDRTLDKLYLKPLAEKIALHNGAVYAKPRPLNLLIDLKTEGIPTLQALVKRLNKYPTLTGCKSLTITISGNVPAADQWKSFPEYIHFDGRPSVSYTADHLKRISIISDDFKKYTSWNGKGTLTAPDLKKITDVIDSVHSLGKRIRFWATPDVVNAWITLQKLNVDYIGTDHVTTLATFIEKEPHTVYQNTATHAVHKPVVASESVQVKNVILLIGDGMGLTQLYAGYTANQGKLNLFTIPTIGLSVTASADSYITDSAAGATAMATGQKTTNRAIGVDASGKILTPITDILHPYNYKTAVISCGDITDATPAAFYGHVIDREFSEKIAADFLNSPVDILIGGGVTHFTTRKDGTNLFPSLKRKGYIVSNDLQSLDSIRGSKYIVLDNDAARSMKQGRGNFLSTSLQKALRTFTENKSQFFIMAEGAQIDYGGHANDIEYVVREMLDFDEAIGKAMEFVDAHPETLLIITADHETGGLTLLDGDLHKGYVHGNFSTNDHTAVMVPVFAYGSGAKDFAGVYQNTAIFDKIIKALRINQPSATGK</sequence>
<evidence type="ECO:0000256" key="3">
    <source>
        <dbReference type="ARBA" id="ARBA00005984"/>
    </source>
</evidence>
<dbReference type="Pfam" id="PF00245">
    <property type="entry name" value="Alk_phosphatase"/>
    <property type="match status" value="1"/>
</dbReference>
<proteinExistence type="inferred from homology"/>
<dbReference type="InterPro" id="IPR018299">
    <property type="entry name" value="Alkaline_phosphatase_AS"/>
</dbReference>
<dbReference type="PANTHER" id="PTHR11596:SF5">
    <property type="entry name" value="ALKALINE PHOSPHATASE"/>
    <property type="match status" value="1"/>
</dbReference>
<dbReference type="InterPro" id="IPR001952">
    <property type="entry name" value="Alkaline_phosphatase"/>
</dbReference>
<evidence type="ECO:0000313" key="10">
    <source>
        <dbReference type="EMBL" id="MFD1001452.1"/>
    </source>
</evidence>
<evidence type="ECO:0000256" key="4">
    <source>
        <dbReference type="ARBA" id="ARBA00022553"/>
    </source>
</evidence>
<dbReference type="InterPro" id="IPR017850">
    <property type="entry name" value="Alkaline_phosphatase_core_sf"/>
</dbReference>
<keyword evidence="8" id="KW-0460">Magnesium</keyword>
<comment type="cofactor">
    <cofactor evidence="1">
        <name>Mg(2+)</name>
        <dbReference type="ChEBI" id="CHEBI:18420"/>
    </cofactor>
</comment>
<dbReference type="InterPro" id="IPR039559">
    <property type="entry name" value="AIM6_PI-PLC-like_dom"/>
</dbReference>
<dbReference type="SUPFAM" id="SSF53649">
    <property type="entry name" value="Alkaline phosphatase-like"/>
    <property type="match status" value="1"/>
</dbReference>
<dbReference type="Proteomes" id="UP001597112">
    <property type="component" value="Unassembled WGS sequence"/>
</dbReference>
<evidence type="ECO:0000256" key="6">
    <source>
        <dbReference type="ARBA" id="ARBA00022801"/>
    </source>
</evidence>
<gene>
    <name evidence="10" type="ORF">ACFQ21_19140</name>
</gene>